<evidence type="ECO:0000313" key="5">
    <source>
        <dbReference type="Proteomes" id="UP000623467"/>
    </source>
</evidence>
<feature type="region of interest" description="Disordered" evidence="1">
    <location>
        <begin position="187"/>
        <end position="258"/>
    </location>
</feature>
<gene>
    <name evidence="4" type="ORF">MSAN_00533400</name>
</gene>
<sequence>MIIRLSLLALCASVYTPGCISAVSNRTIDDVYGDAVTGLHPSYGPPQAPWNSVVDNNCTACLVQPDAAQTVDHSWHDVTADGATYAVTIQFTGTAIYFFGIVPNTVPGHPLVTRAINTTFSLDGASAGSYVHFPDPTTTSMLYHVPMLAVDNLSNTAHTLVAQAHNLSLLIFDYAIYTFDDEEAAPTIAPVPTTDPIGASKSSAATIESDGTGSSTRIGGSTATSSASKETVITVEVTSTASSAGSQNSSNETAGSSGSHFPAAIVVGSICGVLGVISLAGAVWCRKNRREPRVLSLEPFLTGQGQAPDSGPKAKITMQDSAQFSAVLPVPGLKILMNNLRQSHTAETATALPPYTP</sequence>
<keyword evidence="5" id="KW-1185">Reference proteome</keyword>
<keyword evidence="3" id="KW-0732">Signal</keyword>
<dbReference type="AlphaFoldDB" id="A0A8H6Z630"/>
<keyword evidence="2" id="KW-1133">Transmembrane helix</keyword>
<dbReference type="OrthoDB" id="2758521at2759"/>
<keyword evidence="2" id="KW-0812">Transmembrane</keyword>
<feature type="transmembrane region" description="Helical" evidence="2">
    <location>
        <begin position="261"/>
        <end position="285"/>
    </location>
</feature>
<organism evidence="4 5">
    <name type="scientific">Mycena sanguinolenta</name>
    <dbReference type="NCBI Taxonomy" id="230812"/>
    <lineage>
        <taxon>Eukaryota</taxon>
        <taxon>Fungi</taxon>
        <taxon>Dikarya</taxon>
        <taxon>Basidiomycota</taxon>
        <taxon>Agaricomycotina</taxon>
        <taxon>Agaricomycetes</taxon>
        <taxon>Agaricomycetidae</taxon>
        <taxon>Agaricales</taxon>
        <taxon>Marasmiineae</taxon>
        <taxon>Mycenaceae</taxon>
        <taxon>Mycena</taxon>
    </lineage>
</organism>
<proteinExistence type="predicted"/>
<dbReference type="Proteomes" id="UP000623467">
    <property type="component" value="Unassembled WGS sequence"/>
</dbReference>
<evidence type="ECO:0000256" key="3">
    <source>
        <dbReference type="SAM" id="SignalP"/>
    </source>
</evidence>
<dbReference type="EMBL" id="JACAZH010000003">
    <property type="protein sequence ID" value="KAF7373245.1"/>
    <property type="molecule type" value="Genomic_DNA"/>
</dbReference>
<evidence type="ECO:0000313" key="4">
    <source>
        <dbReference type="EMBL" id="KAF7373245.1"/>
    </source>
</evidence>
<feature type="chain" id="PRO_5034933075" evidence="3">
    <location>
        <begin position="23"/>
        <end position="357"/>
    </location>
</feature>
<feature type="signal peptide" evidence="3">
    <location>
        <begin position="1"/>
        <end position="22"/>
    </location>
</feature>
<comment type="caution">
    <text evidence="4">The sequence shown here is derived from an EMBL/GenBank/DDBJ whole genome shotgun (WGS) entry which is preliminary data.</text>
</comment>
<keyword evidence="2" id="KW-0472">Membrane</keyword>
<evidence type="ECO:0000256" key="2">
    <source>
        <dbReference type="SAM" id="Phobius"/>
    </source>
</evidence>
<accession>A0A8H6Z630</accession>
<protein>
    <submittedName>
        <fullName evidence="4">Uncharacterized protein</fullName>
    </submittedName>
</protein>
<feature type="compositionally biased region" description="Low complexity" evidence="1">
    <location>
        <begin position="238"/>
        <end position="251"/>
    </location>
</feature>
<name>A0A8H6Z630_9AGAR</name>
<evidence type="ECO:0000256" key="1">
    <source>
        <dbReference type="SAM" id="MobiDB-lite"/>
    </source>
</evidence>
<feature type="compositionally biased region" description="Low complexity" evidence="1">
    <location>
        <begin position="209"/>
        <end position="228"/>
    </location>
</feature>
<reference evidence="4" key="1">
    <citation type="submission" date="2020-05" db="EMBL/GenBank/DDBJ databases">
        <title>Mycena genomes resolve the evolution of fungal bioluminescence.</title>
        <authorList>
            <person name="Tsai I.J."/>
        </authorList>
    </citation>
    <scope>NUCLEOTIDE SEQUENCE</scope>
    <source>
        <strain evidence="4">160909Yilan</strain>
    </source>
</reference>